<evidence type="ECO:0000256" key="7">
    <source>
        <dbReference type="RuleBase" id="RU361218"/>
    </source>
</evidence>
<evidence type="ECO:0000256" key="1">
    <source>
        <dbReference type="ARBA" id="ARBA00004141"/>
    </source>
</evidence>
<evidence type="ECO:0000256" key="5">
    <source>
        <dbReference type="ARBA" id="ARBA00023136"/>
    </source>
</evidence>
<dbReference type="eggNOG" id="KOG3882">
    <property type="taxonomic scope" value="Eukaryota"/>
</dbReference>
<protein>
    <recommendedName>
        <fullName evidence="7">Tetraspanin</fullName>
    </recommendedName>
</protein>
<sequence>MDCGAVFVKYVLFIFNILFVICGILLITFGSIMVSTIKDFTSLDATFTANSVAIIILTLGCLIFVVAFLGCCGAIRENACFLTTYSVIMLVLLISQLILIIFVWVEHVQIGQSLEKIVETIWDQRKSSDGILLDTMQRTFKCCGLHNAADYLSLTVPASCCDSPTNGSCSAATAVFRPGCLSAVDDVWDTNANIIKYAGLGVTAIELVAFIFACCLANQTRNNARRQNY</sequence>
<organism evidence="9">
    <name type="scientific">Drosophila willistoni</name>
    <name type="common">Fruit fly</name>
    <dbReference type="NCBI Taxonomy" id="7260"/>
    <lineage>
        <taxon>Eukaryota</taxon>
        <taxon>Metazoa</taxon>
        <taxon>Ecdysozoa</taxon>
        <taxon>Arthropoda</taxon>
        <taxon>Hexapoda</taxon>
        <taxon>Insecta</taxon>
        <taxon>Pterygota</taxon>
        <taxon>Neoptera</taxon>
        <taxon>Endopterygota</taxon>
        <taxon>Diptera</taxon>
        <taxon>Brachycera</taxon>
        <taxon>Muscomorpha</taxon>
        <taxon>Ephydroidea</taxon>
        <taxon>Drosophilidae</taxon>
        <taxon>Drosophila</taxon>
        <taxon>Sophophora</taxon>
    </lineage>
</organism>
<feature type="transmembrane region" description="Helical" evidence="7">
    <location>
        <begin position="52"/>
        <end position="75"/>
    </location>
</feature>
<keyword evidence="3 7" id="KW-0812">Transmembrane</keyword>
<dbReference type="PANTHER" id="PTHR19282">
    <property type="entry name" value="TETRASPANIN"/>
    <property type="match status" value="1"/>
</dbReference>
<name>B4MPV4_DROWI</name>
<accession>B4MPV4</accession>
<feature type="transmembrane region" description="Helical" evidence="7">
    <location>
        <begin position="82"/>
        <end position="105"/>
    </location>
</feature>
<gene>
    <name evidence="8" type="primary">Dwil\GK21775</name>
    <name evidence="8" type="ORF">Dwil_GK21775</name>
</gene>
<evidence type="ECO:0000256" key="4">
    <source>
        <dbReference type="ARBA" id="ARBA00022989"/>
    </source>
</evidence>
<dbReference type="PIRSF" id="PIRSF002419">
    <property type="entry name" value="Tetraspanin"/>
    <property type="match status" value="1"/>
</dbReference>
<dbReference type="GO" id="GO:0005886">
    <property type="term" value="C:plasma membrane"/>
    <property type="evidence" value="ECO:0007669"/>
    <property type="project" value="TreeGrafter"/>
</dbReference>
<dbReference type="InParanoid" id="B4MPV4"/>
<dbReference type="InterPro" id="IPR018499">
    <property type="entry name" value="Tetraspanin/Peripherin"/>
</dbReference>
<reference evidence="8 9" key="1">
    <citation type="journal article" date="2007" name="Nature">
        <title>Evolution of genes and genomes on the Drosophila phylogeny.</title>
        <authorList>
            <consortium name="Drosophila 12 Genomes Consortium"/>
            <person name="Clark A.G."/>
            <person name="Eisen M.B."/>
            <person name="Smith D.R."/>
            <person name="Bergman C.M."/>
            <person name="Oliver B."/>
            <person name="Markow T.A."/>
            <person name="Kaufman T.C."/>
            <person name="Kellis M."/>
            <person name="Gelbart W."/>
            <person name="Iyer V.N."/>
            <person name="Pollard D.A."/>
            <person name="Sackton T.B."/>
            <person name="Larracuente A.M."/>
            <person name="Singh N.D."/>
            <person name="Abad J.P."/>
            <person name="Abt D.N."/>
            <person name="Adryan B."/>
            <person name="Aguade M."/>
            <person name="Akashi H."/>
            <person name="Anderson W.W."/>
            <person name="Aquadro C.F."/>
            <person name="Ardell D.H."/>
            <person name="Arguello R."/>
            <person name="Artieri C.G."/>
            <person name="Barbash D.A."/>
            <person name="Barker D."/>
            <person name="Barsanti P."/>
            <person name="Batterham P."/>
            <person name="Batzoglou S."/>
            <person name="Begun D."/>
            <person name="Bhutkar A."/>
            <person name="Blanco E."/>
            <person name="Bosak S.A."/>
            <person name="Bradley R.K."/>
            <person name="Brand A.D."/>
            <person name="Brent M.R."/>
            <person name="Brooks A.N."/>
            <person name="Brown R.H."/>
            <person name="Butlin R.K."/>
            <person name="Caggese C."/>
            <person name="Calvi B.R."/>
            <person name="Bernardo de Carvalho A."/>
            <person name="Caspi A."/>
            <person name="Castrezana S."/>
            <person name="Celniker S.E."/>
            <person name="Chang J.L."/>
            <person name="Chapple C."/>
            <person name="Chatterji S."/>
            <person name="Chinwalla A."/>
            <person name="Civetta A."/>
            <person name="Clifton S.W."/>
            <person name="Comeron J.M."/>
            <person name="Costello J.C."/>
            <person name="Coyne J.A."/>
            <person name="Daub J."/>
            <person name="David R.G."/>
            <person name="Delcher A.L."/>
            <person name="Delehaunty K."/>
            <person name="Do C.B."/>
            <person name="Ebling H."/>
            <person name="Edwards K."/>
            <person name="Eickbush T."/>
            <person name="Evans J.D."/>
            <person name="Filipski A."/>
            <person name="Findeiss S."/>
            <person name="Freyhult E."/>
            <person name="Fulton L."/>
            <person name="Fulton R."/>
            <person name="Garcia A.C."/>
            <person name="Gardiner A."/>
            <person name="Garfield D.A."/>
            <person name="Garvin B.E."/>
            <person name="Gibson G."/>
            <person name="Gilbert D."/>
            <person name="Gnerre S."/>
            <person name="Godfrey J."/>
            <person name="Good R."/>
            <person name="Gotea V."/>
            <person name="Gravely B."/>
            <person name="Greenberg A.J."/>
            <person name="Griffiths-Jones S."/>
            <person name="Gross S."/>
            <person name="Guigo R."/>
            <person name="Gustafson E.A."/>
            <person name="Haerty W."/>
            <person name="Hahn M.W."/>
            <person name="Halligan D.L."/>
            <person name="Halpern A.L."/>
            <person name="Halter G.M."/>
            <person name="Han M.V."/>
            <person name="Heger A."/>
            <person name="Hillier L."/>
            <person name="Hinrichs A.S."/>
            <person name="Holmes I."/>
            <person name="Hoskins R.A."/>
            <person name="Hubisz M.J."/>
            <person name="Hultmark D."/>
            <person name="Huntley M.A."/>
            <person name="Jaffe D.B."/>
            <person name="Jagadeeshan S."/>
            <person name="Jeck W.R."/>
            <person name="Johnson J."/>
            <person name="Jones C.D."/>
            <person name="Jordan W.C."/>
            <person name="Karpen G.H."/>
            <person name="Kataoka E."/>
            <person name="Keightley P.D."/>
            <person name="Kheradpour P."/>
            <person name="Kirkness E.F."/>
            <person name="Koerich L.B."/>
            <person name="Kristiansen K."/>
            <person name="Kudrna D."/>
            <person name="Kulathinal R.J."/>
            <person name="Kumar S."/>
            <person name="Kwok R."/>
            <person name="Lander E."/>
            <person name="Langley C.H."/>
            <person name="Lapoint R."/>
            <person name="Lazzaro B.P."/>
            <person name="Lee S.J."/>
            <person name="Levesque L."/>
            <person name="Li R."/>
            <person name="Lin C.F."/>
            <person name="Lin M.F."/>
            <person name="Lindblad-Toh K."/>
            <person name="Llopart A."/>
            <person name="Long M."/>
            <person name="Low L."/>
            <person name="Lozovsky E."/>
            <person name="Lu J."/>
            <person name="Luo M."/>
            <person name="Machado C.A."/>
            <person name="Makalowski W."/>
            <person name="Marzo M."/>
            <person name="Matsuda M."/>
            <person name="Matzkin L."/>
            <person name="McAllister B."/>
            <person name="McBride C.S."/>
            <person name="McKernan B."/>
            <person name="McKernan K."/>
            <person name="Mendez-Lago M."/>
            <person name="Minx P."/>
            <person name="Mollenhauer M.U."/>
            <person name="Montooth K."/>
            <person name="Mount S.M."/>
            <person name="Mu X."/>
            <person name="Myers E."/>
            <person name="Negre B."/>
            <person name="Newfeld S."/>
            <person name="Nielsen R."/>
            <person name="Noor M.A."/>
            <person name="O'Grady P."/>
            <person name="Pachter L."/>
            <person name="Papaceit M."/>
            <person name="Parisi M.J."/>
            <person name="Parisi M."/>
            <person name="Parts L."/>
            <person name="Pedersen J.S."/>
            <person name="Pesole G."/>
            <person name="Phillippy A.M."/>
            <person name="Ponting C.P."/>
            <person name="Pop M."/>
            <person name="Porcelli D."/>
            <person name="Powell J.R."/>
            <person name="Prohaska S."/>
            <person name="Pruitt K."/>
            <person name="Puig M."/>
            <person name="Quesneville H."/>
            <person name="Ram K.R."/>
            <person name="Rand D."/>
            <person name="Rasmussen M.D."/>
            <person name="Reed L.K."/>
            <person name="Reenan R."/>
            <person name="Reily A."/>
            <person name="Remington K.A."/>
            <person name="Rieger T.T."/>
            <person name="Ritchie M.G."/>
            <person name="Robin C."/>
            <person name="Rogers Y.H."/>
            <person name="Rohde C."/>
            <person name="Rozas J."/>
            <person name="Rubenfield M.J."/>
            <person name="Ruiz A."/>
            <person name="Russo S."/>
            <person name="Salzberg S.L."/>
            <person name="Sanchez-Gracia A."/>
            <person name="Saranga D.J."/>
            <person name="Sato H."/>
            <person name="Schaeffer S.W."/>
            <person name="Schatz M.C."/>
            <person name="Schlenke T."/>
            <person name="Schwartz R."/>
            <person name="Segarra C."/>
            <person name="Singh R.S."/>
            <person name="Sirot L."/>
            <person name="Sirota M."/>
            <person name="Sisneros N.B."/>
            <person name="Smith C.D."/>
            <person name="Smith T.F."/>
            <person name="Spieth J."/>
            <person name="Stage D.E."/>
            <person name="Stark A."/>
            <person name="Stephan W."/>
            <person name="Strausberg R.L."/>
            <person name="Strempel S."/>
            <person name="Sturgill D."/>
            <person name="Sutton G."/>
            <person name="Sutton G.G."/>
            <person name="Tao W."/>
            <person name="Teichmann S."/>
            <person name="Tobari Y.N."/>
            <person name="Tomimura Y."/>
            <person name="Tsolas J.M."/>
            <person name="Valente V.L."/>
            <person name="Venter E."/>
            <person name="Venter J.C."/>
            <person name="Vicario S."/>
            <person name="Vieira F.G."/>
            <person name="Vilella A.J."/>
            <person name="Villasante A."/>
            <person name="Walenz B."/>
            <person name="Wang J."/>
            <person name="Wasserman M."/>
            <person name="Watts T."/>
            <person name="Wilson D."/>
            <person name="Wilson R.K."/>
            <person name="Wing R.A."/>
            <person name="Wolfner M.F."/>
            <person name="Wong A."/>
            <person name="Wong G.K."/>
            <person name="Wu C.I."/>
            <person name="Wu G."/>
            <person name="Yamamoto D."/>
            <person name="Yang H.P."/>
            <person name="Yang S.P."/>
            <person name="Yorke J.A."/>
            <person name="Yoshida K."/>
            <person name="Zdobnov E."/>
            <person name="Zhang P."/>
            <person name="Zhang Y."/>
            <person name="Zimin A.V."/>
            <person name="Baldwin J."/>
            <person name="Abdouelleil A."/>
            <person name="Abdulkadir J."/>
            <person name="Abebe A."/>
            <person name="Abera B."/>
            <person name="Abreu J."/>
            <person name="Acer S.C."/>
            <person name="Aftuck L."/>
            <person name="Alexander A."/>
            <person name="An P."/>
            <person name="Anderson E."/>
            <person name="Anderson S."/>
            <person name="Arachi H."/>
            <person name="Azer M."/>
            <person name="Bachantsang P."/>
            <person name="Barry A."/>
            <person name="Bayul T."/>
            <person name="Berlin A."/>
            <person name="Bessette D."/>
            <person name="Bloom T."/>
            <person name="Blye J."/>
            <person name="Boguslavskiy L."/>
            <person name="Bonnet C."/>
            <person name="Boukhgalter B."/>
            <person name="Bourzgui I."/>
            <person name="Brown A."/>
            <person name="Cahill P."/>
            <person name="Channer S."/>
            <person name="Cheshatsang Y."/>
            <person name="Chuda L."/>
            <person name="Citroen M."/>
            <person name="Collymore A."/>
            <person name="Cooke P."/>
            <person name="Costello M."/>
            <person name="D'Aco K."/>
            <person name="Daza R."/>
            <person name="De Haan G."/>
            <person name="DeGray S."/>
            <person name="DeMaso C."/>
            <person name="Dhargay N."/>
            <person name="Dooley K."/>
            <person name="Dooley E."/>
            <person name="Doricent M."/>
            <person name="Dorje P."/>
            <person name="Dorjee K."/>
            <person name="Dupes A."/>
            <person name="Elong R."/>
            <person name="Falk J."/>
            <person name="Farina A."/>
            <person name="Faro S."/>
            <person name="Ferguson D."/>
            <person name="Fisher S."/>
            <person name="Foley C.D."/>
            <person name="Franke A."/>
            <person name="Friedrich D."/>
            <person name="Gadbois L."/>
            <person name="Gearin G."/>
            <person name="Gearin C.R."/>
            <person name="Giannoukos G."/>
            <person name="Goode T."/>
            <person name="Graham J."/>
            <person name="Grandbois E."/>
            <person name="Grewal S."/>
            <person name="Gyaltsen K."/>
            <person name="Hafez N."/>
            <person name="Hagos B."/>
            <person name="Hall J."/>
            <person name="Henson C."/>
            <person name="Hollinger A."/>
            <person name="Honan T."/>
            <person name="Huard M.D."/>
            <person name="Hughes L."/>
            <person name="Hurhula B."/>
            <person name="Husby M.E."/>
            <person name="Kamat A."/>
            <person name="Kanga B."/>
            <person name="Kashin S."/>
            <person name="Khazanovich D."/>
            <person name="Kisner P."/>
            <person name="Lance K."/>
            <person name="Lara M."/>
            <person name="Lee W."/>
            <person name="Lennon N."/>
            <person name="Letendre F."/>
            <person name="LeVine R."/>
            <person name="Lipovsky A."/>
            <person name="Liu X."/>
            <person name="Liu J."/>
            <person name="Liu S."/>
            <person name="Lokyitsang T."/>
            <person name="Lokyitsang Y."/>
            <person name="Lubonja R."/>
            <person name="Lui A."/>
            <person name="MacDonald P."/>
            <person name="Magnisalis V."/>
            <person name="Maru K."/>
            <person name="Matthews C."/>
            <person name="McCusker W."/>
            <person name="McDonough S."/>
            <person name="Mehta T."/>
            <person name="Meldrim J."/>
            <person name="Meneus L."/>
            <person name="Mihai O."/>
            <person name="Mihalev A."/>
            <person name="Mihova T."/>
            <person name="Mittelman R."/>
            <person name="Mlenga V."/>
            <person name="Montmayeur A."/>
            <person name="Mulrain L."/>
            <person name="Navidi A."/>
            <person name="Naylor J."/>
            <person name="Negash T."/>
            <person name="Nguyen T."/>
            <person name="Nguyen N."/>
            <person name="Nicol R."/>
            <person name="Norbu C."/>
            <person name="Norbu N."/>
            <person name="Novod N."/>
            <person name="O'Neill B."/>
            <person name="Osman S."/>
            <person name="Markiewicz E."/>
            <person name="Oyono O.L."/>
            <person name="Patti C."/>
            <person name="Phunkhang P."/>
            <person name="Pierre F."/>
            <person name="Priest M."/>
            <person name="Raghuraman S."/>
            <person name="Rege F."/>
            <person name="Reyes R."/>
            <person name="Rise C."/>
            <person name="Rogov P."/>
            <person name="Ross K."/>
            <person name="Ryan E."/>
            <person name="Settipalli S."/>
            <person name="Shea T."/>
            <person name="Sherpa N."/>
            <person name="Shi L."/>
            <person name="Shih D."/>
            <person name="Sparrow T."/>
            <person name="Spaulding J."/>
            <person name="Stalker J."/>
            <person name="Stange-Thomann N."/>
            <person name="Stavropoulos S."/>
            <person name="Stone C."/>
            <person name="Strader C."/>
            <person name="Tesfaye S."/>
            <person name="Thomson T."/>
            <person name="Thoulutsang Y."/>
            <person name="Thoulutsang D."/>
            <person name="Topham K."/>
            <person name="Topping I."/>
            <person name="Tsamla T."/>
            <person name="Vassiliev H."/>
            <person name="Vo A."/>
            <person name="Wangchuk T."/>
            <person name="Wangdi T."/>
            <person name="Weiand M."/>
            <person name="Wilkinson J."/>
            <person name="Wilson A."/>
            <person name="Yadav S."/>
            <person name="Young G."/>
            <person name="Yu Q."/>
            <person name="Zembek L."/>
            <person name="Zhong D."/>
            <person name="Zimmer A."/>
            <person name="Zwirko Z."/>
            <person name="Jaffe D.B."/>
            <person name="Alvarez P."/>
            <person name="Brockman W."/>
            <person name="Butler J."/>
            <person name="Chin C."/>
            <person name="Gnerre S."/>
            <person name="Grabherr M."/>
            <person name="Kleber M."/>
            <person name="Mauceli E."/>
            <person name="MacCallum I."/>
        </authorList>
    </citation>
    <scope>NUCLEOTIDE SEQUENCE [LARGE SCALE GENOMIC DNA]</scope>
    <source>
        <strain evidence="9">Tucson 14030-0811.24</strain>
    </source>
</reference>
<evidence type="ECO:0000256" key="2">
    <source>
        <dbReference type="ARBA" id="ARBA00006840"/>
    </source>
</evidence>
<dbReference type="SUPFAM" id="SSF48652">
    <property type="entry name" value="Tetraspanin"/>
    <property type="match status" value="1"/>
</dbReference>
<evidence type="ECO:0000313" key="8">
    <source>
        <dbReference type="EMBL" id="EDW74143.1"/>
    </source>
</evidence>
<dbReference type="Gene3D" id="1.10.1450.10">
    <property type="entry name" value="Tetraspanin"/>
    <property type="match status" value="1"/>
</dbReference>
<dbReference type="PhylomeDB" id="B4MPV4"/>
<dbReference type="Proteomes" id="UP000007798">
    <property type="component" value="Unassembled WGS sequence"/>
</dbReference>
<feature type="transmembrane region" description="Helical" evidence="7">
    <location>
        <begin position="7"/>
        <end position="32"/>
    </location>
</feature>
<dbReference type="OMA" id="IVYVWIN"/>
<dbReference type="FunCoup" id="B4MPV4">
    <property type="interactions" value="152"/>
</dbReference>
<dbReference type="Pfam" id="PF00335">
    <property type="entry name" value="Tetraspanin"/>
    <property type="match status" value="1"/>
</dbReference>
<dbReference type="PANTHER" id="PTHR19282:SF521">
    <property type="entry name" value="IP01817P-RELATED"/>
    <property type="match status" value="1"/>
</dbReference>
<evidence type="ECO:0000256" key="6">
    <source>
        <dbReference type="PIRSR" id="PIRSR002419-1"/>
    </source>
</evidence>
<dbReference type="InterPro" id="IPR000301">
    <property type="entry name" value="Tetraspanin_animals"/>
</dbReference>
<evidence type="ECO:0000256" key="3">
    <source>
        <dbReference type="ARBA" id="ARBA00022692"/>
    </source>
</evidence>
<dbReference type="EMBL" id="CH963849">
    <property type="protein sequence ID" value="EDW74143.1"/>
    <property type="molecule type" value="Genomic_DNA"/>
</dbReference>
<feature type="transmembrane region" description="Helical" evidence="7">
    <location>
        <begin position="194"/>
        <end position="217"/>
    </location>
</feature>
<feature type="disulfide bond" evidence="6">
    <location>
        <begin position="143"/>
        <end position="160"/>
    </location>
</feature>
<keyword evidence="5 7" id="KW-0472">Membrane</keyword>
<keyword evidence="9" id="KW-1185">Reference proteome</keyword>
<dbReference type="HOGENOM" id="CLU_055524_6_4_1"/>
<dbReference type="InterPro" id="IPR008952">
    <property type="entry name" value="Tetraspanin_EC2_sf"/>
</dbReference>
<keyword evidence="4 7" id="KW-1133">Transmembrane helix</keyword>
<dbReference type="PRINTS" id="PR00259">
    <property type="entry name" value="TMFOUR"/>
</dbReference>
<comment type="similarity">
    <text evidence="2 7">Belongs to the tetraspanin (TM4SF) family.</text>
</comment>
<proteinExistence type="inferred from homology"/>
<dbReference type="AlphaFoldDB" id="B4MPV4"/>
<dbReference type="CDD" id="cd03127">
    <property type="entry name" value="tetraspanin_LEL"/>
    <property type="match status" value="1"/>
</dbReference>
<keyword evidence="6" id="KW-1015">Disulfide bond</keyword>
<comment type="subcellular location">
    <subcellularLocation>
        <location evidence="1 7">Membrane</location>
        <topology evidence="1 7">Multi-pass membrane protein</topology>
    </subcellularLocation>
</comment>
<evidence type="ECO:0000313" key="9">
    <source>
        <dbReference type="Proteomes" id="UP000007798"/>
    </source>
</evidence>
<dbReference type="SMR" id="B4MPV4"/>
<dbReference type="OrthoDB" id="71600at2759"/>